<feature type="region of interest" description="Disordered" evidence="2">
    <location>
        <begin position="853"/>
        <end position="894"/>
    </location>
</feature>
<protein>
    <submittedName>
        <fullName evidence="4">Uncharacterized protein</fullName>
    </submittedName>
</protein>
<evidence type="ECO:0000256" key="1">
    <source>
        <dbReference type="SAM" id="Coils"/>
    </source>
</evidence>
<feature type="region of interest" description="Disordered" evidence="2">
    <location>
        <begin position="1187"/>
        <end position="1208"/>
    </location>
</feature>
<feature type="coiled-coil region" evidence="1">
    <location>
        <begin position="470"/>
        <end position="501"/>
    </location>
</feature>
<feature type="compositionally biased region" description="Polar residues" evidence="2">
    <location>
        <begin position="1100"/>
        <end position="1115"/>
    </location>
</feature>
<evidence type="ECO:0000313" key="4">
    <source>
        <dbReference type="EMBL" id="CAE0300844.1"/>
    </source>
</evidence>
<reference evidence="4" key="1">
    <citation type="submission" date="2021-01" db="EMBL/GenBank/DDBJ databases">
        <authorList>
            <person name="Corre E."/>
            <person name="Pelletier E."/>
            <person name="Niang G."/>
            <person name="Scheremetjew M."/>
            <person name="Finn R."/>
            <person name="Kale V."/>
            <person name="Holt S."/>
            <person name="Cochrane G."/>
            <person name="Meng A."/>
            <person name="Brown T."/>
            <person name="Cohen L."/>
        </authorList>
    </citation>
    <scope>NUCLEOTIDE SEQUENCE</scope>
    <source>
        <strain evidence="4">CCAP 955/1</strain>
    </source>
</reference>
<proteinExistence type="predicted"/>
<feature type="region of interest" description="Disordered" evidence="2">
    <location>
        <begin position="1095"/>
        <end position="1115"/>
    </location>
</feature>
<evidence type="ECO:0000313" key="3">
    <source>
        <dbReference type="EMBL" id="CAE0300843.1"/>
    </source>
</evidence>
<sequence>MDGDSDSNAKHVDSLLRMGFKIDAIDAVLGEANPGSSLEDLVMSLSAYISSDTGGANANYDQYHRADAKYSYDVHDSASNSPGKGGTDTKSKEALALLKFVKEAADEGEIIDENELNAKFVIAESVLDSFDRSARAELGPADAMLGLIRWAEDMKMLAHDALTAFEEELPCSTMCFNCKDGLVEWYKQLELTRQEMDQAAVAGNMLSDAELHRMAELDKIAAMGTADEQMLHNLISRHEEVSKEVNNLHRQCGLLVASERGVKRENLEELYLYLKQQVASGMDLDMITDELHEHVYSLVSSARGAEVTNLLLDMHIHEDEQNMLKKRIDTILGVPISQQQPDAAVDFLGEEQVHVEDAYPGQPNYADEKRSMDSFSDSKSSAQNSFGPHGGANLSPAKHSGESSDGSSKHSSPMHNGVGGIGGVNVNLAQRLQQQQDQQQQSMFVADGKTSAHGAAGAGVGDGSNKESYLNALKDQHRSSVAQLKDLLEAEKARRLKALEDKLMRRRALQQTQQRKNDDHKGGAMGADLAAEHARAVREVEVEIEEVQVKFDGMVESLVSGLKKRCLNEILVARRNHDKDPEGTAFSDGKHSGAPLLSEEDRREAHRAAADSLKARFERDQKALLDSLEQERTKQHDRMAKQLAAKRKAKLASGATEQSLAAEEQAALVAMNVEFDTMQALALSNAQEHALLALAAIHLTEADLASDRSKNAEDDDDYLNEDNVTSSGGCLTKGRDWLERVDRVKVSYMGAASELIQRLRVNAVNTGAASAKHNGAGGEEEGQAFSEVAGLMSKVVTDAFDNQLLEETSNKDFSSNDIVNKSGKFAKKIDSRADGARLKAGILEEFERAKREMDESLQHAQQASKNKLNDRRQKGRSSAGSGGGDEGKENDDDQEAKALRLQKLHDEILEGVVDAFLGDEPLPDLAVAYTAASTAQGSMRAGLDSQNALRRVSAEYEEDDRDKERARIKNVHAQKEQTLLQDLQANMLEKKRALEDRLRRKRQNGSSHGHGTSSHHEEHSSEHDAAETEVNMLTEAFDKISAQLKGMSKDQLSQLDLNLLVDLMERSANGERVHLPAGSPLKPIVTNATLARPSAVSPDSAKNANSNPFSVSPSHQAQPLLAPVLPPLRGLAGAGVGAISVSEEKAAMAGEVKRISLEYNEEKQKLDLMMKIQQARQRQLLQRKLFEKSQRKQQEQQQQQQRADGLFDIDEDGNEYTAYADGKSEYNSVEIGANRGLSNLKLKQANSLQPAFKGLPADAYKSGAAAGGGAGYSSGKPANQGMALRGMNLGPMMRK</sequence>
<organism evidence="4">
    <name type="scientific">Spumella elongata</name>
    <dbReference type="NCBI Taxonomy" id="89044"/>
    <lineage>
        <taxon>Eukaryota</taxon>
        <taxon>Sar</taxon>
        <taxon>Stramenopiles</taxon>
        <taxon>Ochrophyta</taxon>
        <taxon>Chrysophyceae</taxon>
        <taxon>Chromulinales</taxon>
        <taxon>Chromulinaceae</taxon>
        <taxon>Spumella</taxon>
    </lineage>
</organism>
<feature type="region of interest" description="Disordered" evidence="2">
    <location>
        <begin position="1263"/>
        <end position="1295"/>
    </location>
</feature>
<evidence type="ECO:0000256" key="2">
    <source>
        <dbReference type="SAM" id="MobiDB-lite"/>
    </source>
</evidence>
<name>A0A7S3MHV4_9STRA</name>
<feature type="compositionally biased region" description="Low complexity" evidence="2">
    <location>
        <begin position="424"/>
        <end position="441"/>
    </location>
</feature>
<feature type="compositionally biased region" description="Basic and acidic residues" evidence="2">
    <location>
        <begin position="1014"/>
        <end position="1026"/>
    </location>
</feature>
<dbReference type="EMBL" id="HBIC01057930">
    <property type="protein sequence ID" value="CAE0300843.1"/>
    <property type="molecule type" value="Transcribed_RNA"/>
</dbReference>
<keyword evidence="1" id="KW-0175">Coiled coil</keyword>
<feature type="region of interest" description="Disordered" evidence="2">
    <location>
        <begin position="356"/>
        <end position="464"/>
    </location>
</feature>
<feature type="compositionally biased region" description="Basic and acidic residues" evidence="2">
    <location>
        <begin position="599"/>
        <end position="608"/>
    </location>
</feature>
<accession>A0A7S3MHV4</accession>
<feature type="region of interest" description="Disordered" evidence="2">
    <location>
        <begin position="578"/>
        <end position="608"/>
    </location>
</feature>
<dbReference type="EMBL" id="HBIC01057931">
    <property type="protein sequence ID" value="CAE0300844.1"/>
    <property type="molecule type" value="Transcribed_RNA"/>
</dbReference>
<gene>
    <name evidence="3" type="ORF">SELO1098_LOCUS29699</name>
    <name evidence="4" type="ORF">SELO1098_LOCUS29700</name>
</gene>
<feature type="compositionally biased region" description="Low complexity" evidence="2">
    <location>
        <begin position="373"/>
        <end position="385"/>
    </location>
</feature>
<feature type="region of interest" description="Disordered" evidence="2">
    <location>
        <begin position="999"/>
        <end position="1027"/>
    </location>
</feature>